<organism evidence="1 2">
    <name type="scientific">Solibacillus palustris</name>
    <dbReference type="NCBI Taxonomy" id="2908203"/>
    <lineage>
        <taxon>Bacteria</taxon>
        <taxon>Bacillati</taxon>
        <taxon>Bacillota</taxon>
        <taxon>Bacilli</taxon>
        <taxon>Bacillales</taxon>
        <taxon>Caryophanaceae</taxon>
        <taxon>Solibacillus</taxon>
    </lineage>
</organism>
<dbReference type="EMBL" id="JAKZFC010000004">
    <property type="protein sequence ID" value="MCH7322655.1"/>
    <property type="molecule type" value="Genomic_DNA"/>
</dbReference>
<keyword evidence="2" id="KW-1185">Reference proteome</keyword>
<evidence type="ECO:0000313" key="1">
    <source>
        <dbReference type="EMBL" id="MCH7322655.1"/>
    </source>
</evidence>
<comment type="caution">
    <text evidence="1">The sequence shown here is derived from an EMBL/GenBank/DDBJ whole genome shotgun (WGS) entry which is preliminary data.</text>
</comment>
<proteinExistence type="predicted"/>
<dbReference type="Proteomes" id="UP001316087">
    <property type="component" value="Unassembled WGS sequence"/>
</dbReference>
<dbReference type="RefSeq" id="WP_241369720.1">
    <property type="nucleotide sequence ID" value="NZ_JAKZFC010000004.1"/>
</dbReference>
<evidence type="ECO:0000313" key="2">
    <source>
        <dbReference type="Proteomes" id="UP001316087"/>
    </source>
</evidence>
<reference evidence="1 2" key="1">
    <citation type="submission" date="2022-03" db="EMBL/GenBank/DDBJ databases">
        <authorList>
            <person name="Jo J.-H."/>
            <person name="Im W.-T."/>
        </authorList>
    </citation>
    <scope>NUCLEOTIDE SEQUENCE [LARGE SCALE GENOMIC DNA]</scope>
    <source>
        <strain evidence="1 2">MA9</strain>
    </source>
</reference>
<protein>
    <submittedName>
        <fullName evidence="1">Cysteine synthase</fullName>
    </submittedName>
</protein>
<sequence>MLSKWLITIEENGVKVETVIEKTELVEGGTLNGSVYITTEDENDFDKIDFIALNVLIVQANGVQNIIAKHSFQLVGNIHSKDAEIVPFELIPDDRWICNEDEHLIFKTKVVFLDGNEFEEQGFIYYHME</sequence>
<gene>
    <name evidence="1" type="ORF">LZ480_12205</name>
</gene>
<name>A0ABS9UE85_9BACL</name>
<accession>A0ABS9UE85</accession>